<proteinExistence type="predicted"/>
<reference evidence="1" key="1">
    <citation type="journal article" date="2020" name="Nature">
        <title>Giant virus diversity and host interactions through global metagenomics.</title>
        <authorList>
            <person name="Schulz F."/>
            <person name="Roux S."/>
            <person name="Paez-Espino D."/>
            <person name="Jungbluth S."/>
            <person name="Walsh D.A."/>
            <person name="Denef V.J."/>
            <person name="McMahon K.D."/>
            <person name="Konstantinidis K.T."/>
            <person name="Eloe-Fadrosh E.A."/>
            <person name="Kyrpides N.C."/>
            <person name="Woyke T."/>
        </authorList>
    </citation>
    <scope>NUCLEOTIDE SEQUENCE</scope>
    <source>
        <strain evidence="1">GVMAG-M-3300023184-88</strain>
    </source>
</reference>
<organism evidence="1">
    <name type="scientific">viral metagenome</name>
    <dbReference type="NCBI Taxonomy" id="1070528"/>
    <lineage>
        <taxon>unclassified sequences</taxon>
        <taxon>metagenomes</taxon>
        <taxon>organismal metagenomes</taxon>
    </lineage>
</organism>
<evidence type="ECO:0000313" key="1">
    <source>
        <dbReference type="EMBL" id="QHT92216.1"/>
    </source>
</evidence>
<accession>A0A6C0IIG3</accession>
<dbReference type="EMBL" id="MN740182">
    <property type="protein sequence ID" value="QHT92216.1"/>
    <property type="molecule type" value="Genomic_DNA"/>
</dbReference>
<dbReference type="AlphaFoldDB" id="A0A6C0IIG3"/>
<protein>
    <submittedName>
        <fullName evidence="1">Uncharacterized protein</fullName>
    </submittedName>
</protein>
<name>A0A6C0IIG3_9ZZZZ</name>
<sequence length="138" mass="15990">MIQPIRCLPSLLYHLASPRVIDPISLLNHYNGNDWATMSSDYPLSLFRNEYMELVLWSWMKGRSNTYYNNYSTVHTKVLQGSFDTVETSIRGNHPILPNKNIKLITGQAYTFHPFSKVTMVAQVPSTTLQLHYYQNMC</sequence>